<evidence type="ECO:0000256" key="2">
    <source>
        <dbReference type="SAM" id="MobiDB-lite"/>
    </source>
</evidence>
<dbReference type="AlphaFoldDB" id="A0A2K5BW02"/>
<dbReference type="PANTHER" id="PTHR14484">
    <property type="entry name" value="COILED-COIL DOMAIN-CONTAINING PROTEIN 71"/>
    <property type="match status" value="1"/>
</dbReference>
<feature type="compositionally biased region" description="Polar residues" evidence="2">
    <location>
        <begin position="245"/>
        <end position="257"/>
    </location>
</feature>
<proteinExistence type="predicted"/>
<gene>
    <name evidence="3" type="primary">CCDC71</name>
</gene>
<sequence length="455" mass="48331">MSVVVQHVEEKAVHSWSRISTAGKKALEEALLVFNPMSQDLSATEAQLVAFLQGLRDDGFQPTILRSGDVYGYSSCTANPPSQTKLQARAPNPTATSPPASAPRTAMRLPAGRATLLPMPLSGRLAKASTPALAKHATTNLLLSSLKQSSASHARGAAVGFPTHLYPGVYPAMRLSVVLEALVPLKTPMPCLGAKHKAQSLQLSLADSPLKLRKSSGKGPGNPRPKAPRKNTSKGPKCLTRKGSGPQSKTSRATGSLSVRRMKEGSALGTETAQAKAARTLAKAACAQAKVARTQTKAAKAQARAKAALVKAKAKAKAARVRAKAKAMAALAKAKTKAAQAKVAQTQPRGRGRPKGSAQARTTRKGQKSRAETVGQKRKRAEEAKDLPPKKRTRLGPRSPKAWLGPGTAKLLKFRAIKVDRRSSDDEVRQRAQRILRVNLSPVIRLQPLLPYSAL</sequence>
<dbReference type="Ensembl" id="ENSANAT00000005262.1">
    <property type="protein sequence ID" value="ENSANAP00000000614.1"/>
    <property type="gene ID" value="ENSANAG00000005027.1"/>
</dbReference>
<organism evidence="3 4">
    <name type="scientific">Aotus nancymaae</name>
    <name type="common">Ma's night monkey</name>
    <dbReference type="NCBI Taxonomy" id="37293"/>
    <lineage>
        <taxon>Eukaryota</taxon>
        <taxon>Metazoa</taxon>
        <taxon>Chordata</taxon>
        <taxon>Craniata</taxon>
        <taxon>Vertebrata</taxon>
        <taxon>Euteleostomi</taxon>
        <taxon>Mammalia</taxon>
        <taxon>Eutheria</taxon>
        <taxon>Euarchontoglires</taxon>
        <taxon>Primates</taxon>
        <taxon>Haplorrhini</taxon>
        <taxon>Platyrrhini</taxon>
        <taxon>Aotidae</taxon>
        <taxon>Aotus</taxon>
    </lineage>
</organism>
<feature type="region of interest" description="Disordered" evidence="2">
    <location>
        <begin position="209"/>
        <end position="271"/>
    </location>
</feature>
<accession>A0A2K5BW02</accession>
<feature type="compositionally biased region" description="Low complexity" evidence="2">
    <location>
        <begin position="338"/>
        <end position="347"/>
    </location>
</feature>
<dbReference type="Pfam" id="PF15374">
    <property type="entry name" value="CCDC71L"/>
    <property type="match status" value="1"/>
</dbReference>
<protein>
    <submittedName>
        <fullName evidence="3">Coiled-coil domain containing 71</fullName>
    </submittedName>
</protein>
<dbReference type="Proteomes" id="UP000233020">
    <property type="component" value="Unplaced"/>
</dbReference>
<evidence type="ECO:0000256" key="1">
    <source>
        <dbReference type="ARBA" id="ARBA00022553"/>
    </source>
</evidence>
<name>A0A2K5BW02_AOTNA</name>
<evidence type="ECO:0000313" key="4">
    <source>
        <dbReference type="Proteomes" id="UP000233020"/>
    </source>
</evidence>
<dbReference type="OMA" id="CPETVGQ"/>
<dbReference type="InterPro" id="IPR026695">
    <property type="entry name" value="Ccdc71/71L"/>
</dbReference>
<dbReference type="STRING" id="37293.ENSANAP00000000614"/>
<feature type="region of interest" description="Disordered" evidence="2">
    <location>
        <begin position="338"/>
        <end position="404"/>
    </location>
</feature>
<evidence type="ECO:0000313" key="3">
    <source>
        <dbReference type="Ensembl" id="ENSANAP00000000614.1"/>
    </source>
</evidence>
<feature type="compositionally biased region" description="Basic and acidic residues" evidence="2">
    <location>
        <begin position="380"/>
        <end position="389"/>
    </location>
</feature>
<feature type="region of interest" description="Disordered" evidence="2">
    <location>
        <begin position="81"/>
        <end position="105"/>
    </location>
</feature>
<keyword evidence="4" id="KW-1185">Reference proteome</keyword>
<feature type="compositionally biased region" description="Low complexity" evidence="2">
    <location>
        <begin position="88"/>
        <end position="105"/>
    </location>
</feature>
<dbReference type="GeneTree" id="ENSGT00940000155306"/>
<keyword evidence="1" id="KW-0597">Phosphoprotein</keyword>
<reference evidence="3" key="2">
    <citation type="submission" date="2025-09" db="UniProtKB">
        <authorList>
            <consortium name="Ensembl"/>
        </authorList>
    </citation>
    <scope>IDENTIFICATION</scope>
</reference>
<dbReference type="PANTHER" id="PTHR14484:SF0">
    <property type="entry name" value="COILED-COIL DOMAIN-CONTAINING PROTEIN 71"/>
    <property type="match status" value="1"/>
</dbReference>
<reference evidence="3" key="1">
    <citation type="submission" date="2025-08" db="UniProtKB">
        <authorList>
            <consortium name="Ensembl"/>
        </authorList>
    </citation>
    <scope>IDENTIFICATION</scope>
</reference>